<organism evidence="2 3">
    <name type="scientific">Ceratopteris richardii</name>
    <name type="common">Triangle waterfern</name>
    <dbReference type="NCBI Taxonomy" id="49495"/>
    <lineage>
        <taxon>Eukaryota</taxon>
        <taxon>Viridiplantae</taxon>
        <taxon>Streptophyta</taxon>
        <taxon>Embryophyta</taxon>
        <taxon>Tracheophyta</taxon>
        <taxon>Polypodiopsida</taxon>
        <taxon>Polypodiidae</taxon>
        <taxon>Polypodiales</taxon>
        <taxon>Pteridineae</taxon>
        <taxon>Pteridaceae</taxon>
        <taxon>Parkerioideae</taxon>
        <taxon>Ceratopteris</taxon>
    </lineage>
</organism>
<reference evidence="2" key="1">
    <citation type="submission" date="2021-08" db="EMBL/GenBank/DDBJ databases">
        <title>WGS assembly of Ceratopteris richardii.</title>
        <authorList>
            <person name="Marchant D.B."/>
            <person name="Chen G."/>
            <person name="Jenkins J."/>
            <person name="Shu S."/>
            <person name="Leebens-Mack J."/>
            <person name="Grimwood J."/>
            <person name="Schmutz J."/>
            <person name="Soltis P."/>
            <person name="Soltis D."/>
            <person name="Chen Z.-H."/>
        </authorList>
    </citation>
    <scope>NUCLEOTIDE SEQUENCE</scope>
    <source>
        <strain evidence="2">Whitten #5841</strain>
        <tissue evidence="2">Leaf</tissue>
    </source>
</reference>
<accession>A0A8T2RJW9</accession>
<feature type="transmembrane region" description="Helical" evidence="1">
    <location>
        <begin position="186"/>
        <end position="208"/>
    </location>
</feature>
<dbReference type="AlphaFoldDB" id="A0A8T2RJW9"/>
<keyword evidence="1" id="KW-1133">Transmembrane helix</keyword>
<name>A0A8T2RJW9_CERRI</name>
<comment type="caution">
    <text evidence="2">The sequence shown here is derived from an EMBL/GenBank/DDBJ whole genome shotgun (WGS) entry which is preliminary data.</text>
</comment>
<feature type="transmembrane region" description="Helical" evidence="1">
    <location>
        <begin position="24"/>
        <end position="46"/>
    </location>
</feature>
<feature type="transmembrane region" description="Helical" evidence="1">
    <location>
        <begin position="58"/>
        <end position="80"/>
    </location>
</feature>
<evidence type="ECO:0000256" key="1">
    <source>
        <dbReference type="SAM" id="Phobius"/>
    </source>
</evidence>
<evidence type="ECO:0000313" key="3">
    <source>
        <dbReference type="Proteomes" id="UP000825935"/>
    </source>
</evidence>
<dbReference type="OrthoDB" id="2002878at2759"/>
<keyword evidence="1" id="KW-0472">Membrane</keyword>
<dbReference type="EMBL" id="CM035431">
    <property type="protein sequence ID" value="KAH7296686.1"/>
    <property type="molecule type" value="Genomic_DNA"/>
</dbReference>
<feature type="transmembrane region" description="Helical" evidence="1">
    <location>
        <begin position="237"/>
        <end position="260"/>
    </location>
</feature>
<evidence type="ECO:0000313" key="2">
    <source>
        <dbReference type="EMBL" id="KAH7296686.1"/>
    </source>
</evidence>
<gene>
    <name evidence="2" type="ORF">KP509_26G034500</name>
</gene>
<proteinExistence type="predicted"/>
<feature type="transmembrane region" description="Helical" evidence="1">
    <location>
        <begin position="92"/>
        <end position="112"/>
    </location>
</feature>
<feature type="transmembrane region" description="Helical" evidence="1">
    <location>
        <begin position="154"/>
        <end position="180"/>
    </location>
</feature>
<keyword evidence="3" id="KW-1185">Reference proteome</keyword>
<dbReference type="Proteomes" id="UP000825935">
    <property type="component" value="Chromosome 26"/>
</dbReference>
<keyword evidence="1" id="KW-0812">Transmembrane</keyword>
<feature type="transmembrane region" description="Helical" evidence="1">
    <location>
        <begin position="118"/>
        <end position="142"/>
    </location>
</feature>
<sequence>MQTCSNRSLDEFQRGQRRLNSLHNYLVVALESVPQFILQSFVAAILGQLREQQVPTTLLVAVIFSFASAIYNATVVMYFCMDSDRTPLINRLWMSFMFGLETVVVCYVALWQHDTNSLLSFPLTVLVLHELVVSFLFACAIIQRHYQRGLEKRICANSLQAIGVTVVMRLTGPSYVLILMQLSKAYLVRGTFVNASGMLSCPIFVFFWRKGFTSPCDTTLRADETAHIMNIYMKCTVIKATLLVSAVVFVLRVLTIASIYTDLRNYERFCLRIMVAFSRLNARFL</sequence>
<protein>
    <submittedName>
        <fullName evidence="2">Uncharacterized protein</fullName>
    </submittedName>
</protein>